<dbReference type="InterPro" id="IPR012337">
    <property type="entry name" value="RNaseH-like_sf"/>
</dbReference>
<organism evidence="2">
    <name type="scientific">human gut metagenome</name>
    <dbReference type="NCBI Taxonomy" id="408170"/>
    <lineage>
        <taxon>unclassified sequences</taxon>
        <taxon>metagenomes</taxon>
        <taxon>organismal metagenomes</taxon>
    </lineage>
</organism>
<dbReference type="InterPro" id="IPR032639">
    <property type="entry name" value="Tex_YqgF"/>
</dbReference>
<reference evidence="2" key="1">
    <citation type="journal article" date="2013" name="Environ. Microbiol.">
        <title>Microbiota from the distal guts of lean and obese adolescents exhibit partial functional redundancy besides clear differences in community structure.</title>
        <authorList>
            <person name="Ferrer M."/>
            <person name="Ruiz A."/>
            <person name="Lanza F."/>
            <person name="Haange S.B."/>
            <person name="Oberbach A."/>
            <person name="Till H."/>
            <person name="Bargiela R."/>
            <person name="Campoy C."/>
            <person name="Segura M.T."/>
            <person name="Richter M."/>
            <person name="von Bergen M."/>
            <person name="Seifert J."/>
            <person name="Suarez A."/>
        </authorList>
    </citation>
    <scope>NUCLEOTIDE SEQUENCE</scope>
</reference>
<gene>
    <name evidence="2" type="ORF">LEA_11107</name>
</gene>
<sequence length="25" mass="2726">MGQKRVMGVDPGYRTGCKIVCLDAQ</sequence>
<dbReference type="InterPro" id="IPR037027">
    <property type="entry name" value="YqgF/RNaseH-like_dom_sf"/>
</dbReference>
<dbReference type="SUPFAM" id="SSF53098">
    <property type="entry name" value="Ribonuclease H-like"/>
    <property type="match status" value="1"/>
</dbReference>
<dbReference type="Gene3D" id="3.30.420.140">
    <property type="entry name" value="YqgF/RNase H-like domain"/>
    <property type="match status" value="1"/>
</dbReference>
<dbReference type="GO" id="GO:0006139">
    <property type="term" value="P:nucleobase-containing compound metabolic process"/>
    <property type="evidence" value="ECO:0007669"/>
    <property type="project" value="InterPro"/>
</dbReference>
<feature type="non-terminal residue" evidence="2">
    <location>
        <position position="25"/>
    </location>
</feature>
<proteinExistence type="predicted"/>
<comment type="caution">
    <text evidence="2">The sequence shown here is derived from an EMBL/GenBank/DDBJ whole genome shotgun (WGS) entry which is preliminary data.</text>
</comment>
<protein>
    <recommendedName>
        <fullName evidence="1">Tex protein YqgF-like domain-containing protein</fullName>
    </recommendedName>
</protein>
<dbReference type="EMBL" id="AJWY01007472">
    <property type="protein sequence ID" value="EKC63905.1"/>
    <property type="molecule type" value="Genomic_DNA"/>
</dbReference>
<accession>K1TBN1</accession>
<dbReference type="Pfam" id="PF16921">
    <property type="entry name" value="Tex_YqgF"/>
    <property type="match status" value="1"/>
</dbReference>
<name>K1TBN1_9ZZZZ</name>
<feature type="domain" description="Tex protein YqgF-like" evidence="1">
    <location>
        <begin position="4"/>
        <end position="24"/>
    </location>
</feature>
<evidence type="ECO:0000313" key="2">
    <source>
        <dbReference type="EMBL" id="EKC63905.1"/>
    </source>
</evidence>
<dbReference type="AlphaFoldDB" id="K1TBN1"/>
<evidence type="ECO:0000259" key="1">
    <source>
        <dbReference type="Pfam" id="PF16921"/>
    </source>
</evidence>